<evidence type="ECO:0000313" key="2">
    <source>
        <dbReference type="EMBL" id="TDV44166.1"/>
    </source>
</evidence>
<feature type="transmembrane region" description="Helical" evidence="1">
    <location>
        <begin position="32"/>
        <end position="54"/>
    </location>
</feature>
<gene>
    <name evidence="2" type="ORF">CLV71_11475</name>
</gene>
<keyword evidence="1" id="KW-0812">Transmembrane</keyword>
<keyword evidence="3" id="KW-1185">Reference proteome</keyword>
<name>A0A4R7V862_9PSEU</name>
<protein>
    <submittedName>
        <fullName evidence="2">Uncharacterized protein</fullName>
    </submittedName>
</protein>
<accession>A0A4R7V862</accession>
<evidence type="ECO:0000256" key="1">
    <source>
        <dbReference type="SAM" id="Phobius"/>
    </source>
</evidence>
<keyword evidence="1" id="KW-0472">Membrane</keyword>
<organism evidence="2 3">
    <name type="scientific">Actinophytocola oryzae</name>
    <dbReference type="NCBI Taxonomy" id="502181"/>
    <lineage>
        <taxon>Bacteria</taxon>
        <taxon>Bacillati</taxon>
        <taxon>Actinomycetota</taxon>
        <taxon>Actinomycetes</taxon>
        <taxon>Pseudonocardiales</taxon>
        <taxon>Pseudonocardiaceae</taxon>
    </lineage>
</organism>
<sequence length="64" mass="6915">MRTYLSLLWTLVRVRIESLKEQPEAGYTTEAVVGIALLVLIAIATFAVIAAKVANKAESIDLGL</sequence>
<dbReference type="Proteomes" id="UP000294927">
    <property type="component" value="Unassembled WGS sequence"/>
</dbReference>
<proteinExistence type="predicted"/>
<evidence type="ECO:0000313" key="3">
    <source>
        <dbReference type="Proteomes" id="UP000294927"/>
    </source>
</evidence>
<keyword evidence="1" id="KW-1133">Transmembrane helix</keyword>
<dbReference type="RefSeq" id="WP_133906623.1">
    <property type="nucleotide sequence ID" value="NZ_SOCP01000014.1"/>
</dbReference>
<comment type="caution">
    <text evidence="2">The sequence shown here is derived from an EMBL/GenBank/DDBJ whole genome shotgun (WGS) entry which is preliminary data.</text>
</comment>
<dbReference type="EMBL" id="SOCP01000014">
    <property type="protein sequence ID" value="TDV44166.1"/>
    <property type="molecule type" value="Genomic_DNA"/>
</dbReference>
<dbReference type="AlphaFoldDB" id="A0A4R7V862"/>
<reference evidence="2 3" key="1">
    <citation type="submission" date="2019-03" db="EMBL/GenBank/DDBJ databases">
        <title>Genomic Encyclopedia of Archaeal and Bacterial Type Strains, Phase II (KMG-II): from individual species to whole genera.</title>
        <authorList>
            <person name="Goeker M."/>
        </authorList>
    </citation>
    <scope>NUCLEOTIDE SEQUENCE [LARGE SCALE GENOMIC DNA]</scope>
    <source>
        <strain evidence="2 3">DSM 45499</strain>
    </source>
</reference>